<keyword evidence="2" id="KW-1185">Reference proteome</keyword>
<evidence type="ECO:0008006" key="3">
    <source>
        <dbReference type="Google" id="ProtNLM"/>
    </source>
</evidence>
<evidence type="ECO:0000313" key="2">
    <source>
        <dbReference type="Proteomes" id="UP000031838"/>
    </source>
</evidence>
<sequence length="83" mass="8870">MRAEQLLPDGTNEVELNGVTVRKGTVGAFLANARVLGTPDAPRAAREAARADIAAALPALRVLGLFEVLEIRDPALRAWVETH</sequence>
<dbReference type="Proteomes" id="UP000031838">
    <property type="component" value="Chromosome 1"/>
</dbReference>
<proteinExistence type="predicted"/>
<reference evidence="1 2" key="2">
    <citation type="journal article" date="2016" name="Appl. Microbiol. Biotechnol.">
        <title>Mutations improving production and secretion of extracellular lipase by Burkholderia glumae PG1.</title>
        <authorList>
            <person name="Knapp A."/>
            <person name="Voget S."/>
            <person name="Gao R."/>
            <person name="Zaburannyi N."/>
            <person name="Krysciak D."/>
            <person name="Breuer M."/>
            <person name="Hauer B."/>
            <person name="Streit W.R."/>
            <person name="Muller R."/>
            <person name="Daniel R."/>
            <person name="Jaeger K.E."/>
        </authorList>
    </citation>
    <scope>NUCLEOTIDE SEQUENCE [LARGE SCALE GENOMIC DNA]</scope>
    <source>
        <strain evidence="1 2">PG1</strain>
    </source>
</reference>
<dbReference type="AlphaFoldDB" id="A0A0B6S319"/>
<dbReference type="EMBL" id="CP002580">
    <property type="protein sequence ID" value="AJK46631.1"/>
    <property type="molecule type" value="Genomic_DNA"/>
</dbReference>
<reference evidence="2" key="1">
    <citation type="submission" date="2011-03" db="EMBL/GenBank/DDBJ databases">
        <authorList>
            <person name="Voget S."/>
            <person name="Streit W.R."/>
            <person name="Jaeger K.E."/>
            <person name="Daniel R."/>
        </authorList>
    </citation>
    <scope>NUCLEOTIDE SEQUENCE [LARGE SCALE GENOMIC DNA]</scope>
    <source>
        <strain evidence="2">PG1</strain>
    </source>
</reference>
<organism evidence="1 2">
    <name type="scientific">Burkholderia plantarii</name>
    <dbReference type="NCBI Taxonomy" id="41899"/>
    <lineage>
        <taxon>Bacteria</taxon>
        <taxon>Pseudomonadati</taxon>
        <taxon>Pseudomonadota</taxon>
        <taxon>Betaproteobacteria</taxon>
        <taxon>Burkholderiales</taxon>
        <taxon>Burkholderiaceae</taxon>
        <taxon>Burkholderia</taxon>
    </lineage>
</organism>
<name>A0A0B6S319_BURPL</name>
<dbReference type="HOGENOM" id="CLU_168270_0_0_4"/>
<evidence type="ECO:0000313" key="1">
    <source>
        <dbReference type="EMBL" id="AJK46631.1"/>
    </source>
</evidence>
<accession>A0A0B6S319</accession>
<gene>
    <name evidence="1" type="ORF">BGL_1c21220</name>
</gene>
<dbReference type="RefSeq" id="WP_042625086.1">
    <property type="nucleotide sequence ID" value="NZ_CP002580.1"/>
</dbReference>
<protein>
    <recommendedName>
        <fullName evidence="3">Preprotein translocase subunit SecD</fullName>
    </recommendedName>
</protein>
<dbReference type="KEGG" id="bgp:BGL_1c21220"/>